<sequence>MTSYNLSSFAGAGAQFFDDNGNPLTGGKVYTYAAGTTTPAATYTTSTGAVANTNPIILDAGGRTANETWLVAGSLYKFIVKTSADVLVGTYDGLPAINDPYSINSLLGSVTGTNAIAAVATPSLTAYAAGATYAFIAANSNTAAATLSIDGLATKSITKNGSATLTAGDIQIGKLTWVQYDGTTFQLINNIVYGGSITNGTIVSLTAPLGAASGGTGLSTLTANSVLLGNGISAVQLIAPSTSGNVLTSNGTTWASSAPSPIPAIQAFTTTGANTFTIPAGVTKVKVTVVGGGGGGAGSVGSISQGGGGGAGGTAIETITGLTPGGTVTVTVGAGGAGIYSGTGTSGGTSSFGAYCSATGGAGGVTISGSGGVGGAGGVGSGGNVNLTGGSGGAGGRGPGGGGILGGMGATAGYDNVVGGNGVANTGGGGSASSGTGGSPVGGTGGSGIVIVEY</sequence>
<dbReference type="InterPro" id="IPR049304">
    <property type="entry name" value="Gly_rich_dom"/>
</dbReference>
<accession>A0A6J5PL28</accession>
<organism evidence="2">
    <name type="scientific">uncultured Caudovirales phage</name>
    <dbReference type="NCBI Taxonomy" id="2100421"/>
    <lineage>
        <taxon>Viruses</taxon>
        <taxon>Duplodnaviria</taxon>
        <taxon>Heunggongvirae</taxon>
        <taxon>Uroviricota</taxon>
        <taxon>Caudoviricetes</taxon>
        <taxon>Peduoviridae</taxon>
        <taxon>Maltschvirus</taxon>
        <taxon>Maltschvirus maltsch</taxon>
    </lineage>
</organism>
<evidence type="ECO:0000313" key="2">
    <source>
        <dbReference type="EMBL" id="CAB4172610.1"/>
    </source>
</evidence>
<feature type="domain" description="Glycine-rich" evidence="1">
    <location>
        <begin position="269"/>
        <end position="454"/>
    </location>
</feature>
<gene>
    <name evidence="2" type="ORF">UFOVP934_30</name>
</gene>
<dbReference type="EMBL" id="LR796886">
    <property type="protein sequence ID" value="CAB4172610.1"/>
    <property type="molecule type" value="Genomic_DNA"/>
</dbReference>
<evidence type="ECO:0000259" key="1">
    <source>
        <dbReference type="Pfam" id="PF21722"/>
    </source>
</evidence>
<name>A0A6J5PL28_9CAUD</name>
<reference evidence="2" key="1">
    <citation type="submission" date="2020-05" db="EMBL/GenBank/DDBJ databases">
        <authorList>
            <person name="Chiriac C."/>
            <person name="Salcher M."/>
            <person name="Ghai R."/>
            <person name="Kavagutti S V."/>
        </authorList>
    </citation>
    <scope>NUCLEOTIDE SEQUENCE</scope>
</reference>
<dbReference type="Pfam" id="PF21722">
    <property type="entry name" value="Gly_rich_2"/>
    <property type="match status" value="1"/>
</dbReference>
<protein>
    <recommendedName>
        <fullName evidence="1">Glycine-rich domain-containing protein</fullName>
    </recommendedName>
</protein>
<proteinExistence type="predicted"/>